<evidence type="ECO:0000256" key="1">
    <source>
        <dbReference type="ARBA" id="ARBA00004370"/>
    </source>
</evidence>
<keyword evidence="2" id="KW-0812">Transmembrane</keyword>
<dbReference type="EMBL" id="CAIIXF020000011">
    <property type="protein sequence ID" value="CAH1799546.1"/>
    <property type="molecule type" value="Genomic_DNA"/>
</dbReference>
<evidence type="ECO:0000256" key="2">
    <source>
        <dbReference type="ARBA" id="ARBA00022692"/>
    </source>
</evidence>
<organism evidence="5 6">
    <name type="scientific">Owenia fusiformis</name>
    <name type="common">Polychaete worm</name>
    <dbReference type="NCBI Taxonomy" id="6347"/>
    <lineage>
        <taxon>Eukaryota</taxon>
        <taxon>Metazoa</taxon>
        <taxon>Spiralia</taxon>
        <taxon>Lophotrochozoa</taxon>
        <taxon>Annelida</taxon>
        <taxon>Polychaeta</taxon>
        <taxon>Sedentaria</taxon>
        <taxon>Canalipalpata</taxon>
        <taxon>Sabellida</taxon>
        <taxon>Oweniida</taxon>
        <taxon>Oweniidae</taxon>
        <taxon>Owenia</taxon>
    </lineage>
</organism>
<evidence type="ECO:0000313" key="5">
    <source>
        <dbReference type="EMBL" id="CAH1799546.1"/>
    </source>
</evidence>
<dbReference type="PANTHER" id="PTHR46641">
    <property type="entry name" value="FMRFAMIDE RECEPTOR-RELATED"/>
    <property type="match status" value="1"/>
</dbReference>
<dbReference type="SUPFAM" id="SSF81321">
    <property type="entry name" value="Family A G protein-coupled receptor-like"/>
    <property type="match status" value="1"/>
</dbReference>
<dbReference type="GO" id="GO:0004930">
    <property type="term" value="F:G protein-coupled receptor activity"/>
    <property type="evidence" value="ECO:0007669"/>
    <property type="project" value="InterPro"/>
</dbReference>
<accession>A0A8J1TBA4</accession>
<comment type="caution">
    <text evidence="5">The sequence shown here is derived from an EMBL/GenBank/DDBJ whole genome shotgun (WGS) entry which is preliminary data.</text>
</comment>
<dbReference type="CDD" id="cd14978">
    <property type="entry name" value="7tmA_FMRFamide_R-like"/>
    <property type="match status" value="1"/>
</dbReference>
<evidence type="ECO:0000313" key="6">
    <source>
        <dbReference type="Proteomes" id="UP000749559"/>
    </source>
</evidence>
<dbReference type="OrthoDB" id="10011262at2759"/>
<dbReference type="Proteomes" id="UP000749559">
    <property type="component" value="Unassembled WGS sequence"/>
</dbReference>
<sequence length="425" mass="47949">MNSNDQLMNLSSEFCTNVLAVFSNGHKMSTNSNMSCSLLGELNLPNNTGHTLNRSVNYEQVLWFISYGIVVTSICLFGIVCNCLNLIVLAGKHLQESPYTYLTALAVADLLTLILFFFTGLARGVFPDSHGWMIFQAHVYYPLAYISTMVGIFMTLALTIERLIFVHCPIRSRQLCNQTVARKVTICLTSFAIVFQFPRFFAYEVTENGVFSFTHFGKSLGYEIYSWIHLVVFSVGSCVAIAILNILLIHGVYKMEKRRKSLVFQKSSMVRQMSNQNRLTLTLISVVFLFLIGQLPSSFLSRGFITLVSGNKEILQSYTYRVASMVSMILVTLNHSLNFVIYCAFNKKFWAVFKQVFSRARRGSRVGSTTESSTSDSNPRSPYKIRTFNTEELSVLHNSISTGTLQSYVRDSNFTRVNSTLTTVD</sequence>
<dbReference type="AlphaFoldDB" id="A0A8J1TBA4"/>
<keyword evidence="6" id="KW-1185">Reference proteome</keyword>
<reference evidence="5" key="1">
    <citation type="submission" date="2022-03" db="EMBL/GenBank/DDBJ databases">
        <authorList>
            <person name="Martin C."/>
        </authorList>
    </citation>
    <scope>NUCLEOTIDE SEQUENCE</scope>
</reference>
<protein>
    <submittedName>
        <fullName evidence="5">Uncharacterized protein</fullName>
    </submittedName>
</protein>
<evidence type="ECO:0000256" key="3">
    <source>
        <dbReference type="ARBA" id="ARBA00022989"/>
    </source>
</evidence>
<dbReference type="PRINTS" id="PR00237">
    <property type="entry name" value="GPCRRHODOPSN"/>
</dbReference>
<keyword evidence="3" id="KW-1133">Transmembrane helix</keyword>
<comment type="subcellular location">
    <subcellularLocation>
        <location evidence="1">Membrane</location>
    </subcellularLocation>
</comment>
<dbReference type="InterPro" id="IPR000276">
    <property type="entry name" value="GPCR_Rhodpsn"/>
</dbReference>
<evidence type="ECO:0000256" key="4">
    <source>
        <dbReference type="ARBA" id="ARBA00023136"/>
    </source>
</evidence>
<dbReference type="PANTHER" id="PTHR46641:SF2">
    <property type="entry name" value="FMRFAMIDE RECEPTOR"/>
    <property type="match status" value="1"/>
</dbReference>
<dbReference type="InterPro" id="IPR017452">
    <property type="entry name" value="GPCR_Rhodpsn_7TM"/>
</dbReference>
<dbReference type="GO" id="GO:0016020">
    <property type="term" value="C:membrane"/>
    <property type="evidence" value="ECO:0007669"/>
    <property type="project" value="UniProtKB-SubCell"/>
</dbReference>
<proteinExistence type="predicted"/>
<dbReference type="InterPro" id="IPR052954">
    <property type="entry name" value="GPCR-Ligand_Int"/>
</dbReference>
<gene>
    <name evidence="5" type="ORF">OFUS_LOCUS23548</name>
</gene>
<dbReference type="PROSITE" id="PS50262">
    <property type="entry name" value="G_PROTEIN_RECEP_F1_2"/>
    <property type="match status" value="1"/>
</dbReference>
<name>A0A8J1TBA4_OWEFU</name>
<keyword evidence="4" id="KW-0472">Membrane</keyword>
<dbReference type="Gene3D" id="1.20.1070.10">
    <property type="entry name" value="Rhodopsin 7-helix transmembrane proteins"/>
    <property type="match status" value="1"/>
</dbReference>
<dbReference type="Pfam" id="PF00001">
    <property type="entry name" value="7tm_1"/>
    <property type="match status" value="1"/>
</dbReference>